<dbReference type="AlphaFoldDB" id="A4NZ52"/>
<sequence>MVNDDFQEYVKQLVTKHRDERIYPFQYEGKKYWLKQPEKLKGIWLLLKPHPKNLLKMNYILY</sequence>
<organism evidence="1 2">
    <name type="scientific">Haemophilus influenzae 22.4-21</name>
    <dbReference type="NCBI Taxonomy" id="375063"/>
    <lineage>
        <taxon>Bacteria</taxon>
        <taxon>Pseudomonadati</taxon>
        <taxon>Pseudomonadota</taxon>
        <taxon>Gammaproteobacteria</taxon>
        <taxon>Pasteurellales</taxon>
        <taxon>Pasteurellaceae</taxon>
        <taxon>Haemophilus</taxon>
    </lineage>
</organism>
<keyword evidence="1" id="KW-0687">Ribonucleoprotein</keyword>
<evidence type="ECO:0000313" key="1">
    <source>
        <dbReference type="EMBL" id="EDK13560.1"/>
    </source>
</evidence>
<protein>
    <submittedName>
        <fullName evidence="1">30S ribosomal protein S15</fullName>
    </submittedName>
</protein>
<dbReference type="GO" id="GO:0005840">
    <property type="term" value="C:ribosome"/>
    <property type="evidence" value="ECO:0007669"/>
    <property type="project" value="UniProtKB-KW"/>
</dbReference>
<keyword evidence="1" id="KW-0689">Ribosomal protein</keyword>
<dbReference type="Proteomes" id="UP000005596">
    <property type="component" value="Unassembled WGS sequence"/>
</dbReference>
<accession>A4NZ52</accession>
<evidence type="ECO:0000313" key="2">
    <source>
        <dbReference type="Proteomes" id="UP000005596"/>
    </source>
</evidence>
<proteinExistence type="predicted"/>
<gene>
    <name evidence="1" type="primary">rpsO</name>
    <name evidence="1" type="ORF">CGSHiR3021_01797</name>
</gene>
<reference evidence="1 2" key="1">
    <citation type="journal article" date="2007" name="Genome Biol.">
        <title>Characterization and modeling of the Haemophilus influenzae core and supragenomes based on the complete genomic sequences of Rd and 12 clinical nontypeable strains.</title>
        <authorList>
            <person name="Hogg J.S."/>
            <person name="Hu F.Z."/>
            <person name="Janto B."/>
            <person name="Boissy R."/>
            <person name="Hayes J."/>
            <person name="Keefe R."/>
            <person name="Post J.C."/>
            <person name="Ehrlich G.D."/>
        </authorList>
    </citation>
    <scope>NUCLEOTIDE SEQUENCE [LARGE SCALE GENOMIC DNA]</scope>
    <source>
        <strain evidence="1 2">22.4-21</strain>
    </source>
</reference>
<dbReference type="EMBL" id="AAZJ01000008">
    <property type="protein sequence ID" value="EDK13560.1"/>
    <property type="molecule type" value="Genomic_DNA"/>
</dbReference>
<name>A4NZ52_HAEIF</name>